<dbReference type="InterPro" id="IPR032710">
    <property type="entry name" value="NTF2-like_dom_sf"/>
</dbReference>
<dbReference type="Pfam" id="PF13474">
    <property type="entry name" value="SnoaL_3"/>
    <property type="match status" value="1"/>
</dbReference>
<protein>
    <submittedName>
        <fullName evidence="2">Nuclear transport factor 2 family protein</fullName>
    </submittedName>
</protein>
<dbReference type="RefSeq" id="WP_211872737.1">
    <property type="nucleotide sequence ID" value="NZ_JAAEDH010000002.1"/>
</dbReference>
<comment type="caution">
    <text evidence="2">The sequence shown here is derived from an EMBL/GenBank/DDBJ whole genome shotgun (WGS) entry which is preliminary data.</text>
</comment>
<dbReference type="Proteomes" id="UP001196068">
    <property type="component" value="Unassembled WGS sequence"/>
</dbReference>
<evidence type="ECO:0000259" key="1">
    <source>
        <dbReference type="Pfam" id="PF13474"/>
    </source>
</evidence>
<gene>
    <name evidence="2" type="ORF">GXW79_02985</name>
</gene>
<feature type="domain" description="SnoaL-like" evidence="1">
    <location>
        <begin position="18"/>
        <end position="137"/>
    </location>
</feature>
<dbReference type="SUPFAM" id="SSF54427">
    <property type="entry name" value="NTF2-like"/>
    <property type="match status" value="1"/>
</dbReference>
<sequence length="154" mass="16846">MALPLPIADEALTATLRDWLDRFSTHVRAVNYAAARPFWHEDIVIFGTFQELVRSRAAWQATQWDNVWPRTADFAFDLANTLIMASPDGALAIAIAPWTSTGFAQDGTPFPRPGRATITLAKEADGTWLGVHSHMSLGKGVPQDSFGTRPVTAP</sequence>
<reference evidence="2" key="2">
    <citation type="journal article" date="2021" name="Syst. Appl. Microbiol.">
        <title>Roseomonas hellenica sp. nov., isolated from roots of wild-growing Alkanna tinctoria.</title>
        <authorList>
            <person name="Rat A."/>
            <person name="Naranjo H.D."/>
            <person name="Lebbe L."/>
            <person name="Cnockaert M."/>
            <person name="Krigas N."/>
            <person name="Grigoriadou K."/>
            <person name="Maloupa E."/>
            <person name="Willems A."/>
        </authorList>
    </citation>
    <scope>NUCLEOTIDE SEQUENCE</scope>
    <source>
        <strain evidence="2">LMG 28251</strain>
    </source>
</reference>
<proteinExistence type="predicted"/>
<dbReference type="Gene3D" id="3.10.450.50">
    <property type="match status" value="1"/>
</dbReference>
<dbReference type="InterPro" id="IPR037401">
    <property type="entry name" value="SnoaL-like"/>
</dbReference>
<dbReference type="EMBL" id="JAAEDH010000002">
    <property type="protein sequence ID" value="MBR0654038.1"/>
    <property type="molecule type" value="Genomic_DNA"/>
</dbReference>
<name>A0AAF1JVX9_9PROT</name>
<reference evidence="2" key="1">
    <citation type="submission" date="2020-01" db="EMBL/GenBank/DDBJ databases">
        <authorList>
            <person name="Rat A."/>
        </authorList>
    </citation>
    <scope>NUCLEOTIDE SEQUENCE</scope>
    <source>
        <strain evidence="2">LMG 28251</strain>
    </source>
</reference>
<dbReference type="AlphaFoldDB" id="A0AAF1JVX9"/>
<evidence type="ECO:0000313" key="3">
    <source>
        <dbReference type="Proteomes" id="UP001196068"/>
    </source>
</evidence>
<organism evidence="2 3">
    <name type="scientific">Plastoroseomonas arctica</name>
    <dbReference type="NCBI Taxonomy" id="1509237"/>
    <lineage>
        <taxon>Bacteria</taxon>
        <taxon>Pseudomonadati</taxon>
        <taxon>Pseudomonadota</taxon>
        <taxon>Alphaproteobacteria</taxon>
        <taxon>Acetobacterales</taxon>
        <taxon>Acetobacteraceae</taxon>
        <taxon>Plastoroseomonas</taxon>
    </lineage>
</organism>
<evidence type="ECO:0000313" key="2">
    <source>
        <dbReference type="EMBL" id="MBR0654038.1"/>
    </source>
</evidence>
<accession>A0AAF1JVX9</accession>
<keyword evidence="3" id="KW-1185">Reference proteome</keyword>